<dbReference type="Gene3D" id="3.30.460.10">
    <property type="entry name" value="Beta Polymerase, domain 2"/>
    <property type="match status" value="1"/>
</dbReference>
<protein>
    <recommendedName>
        <fullName evidence="8">Polymerase beta nucleotidyltransferase domain-containing protein</fullName>
    </recommendedName>
</protein>
<dbReference type="Proteomes" id="UP000032503">
    <property type="component" value="Unassembled WGS sequence"/>
</dbReference>
<proteinExistence type="predicted"/>
<name>A0ABR5CE73_9MICO</name>
<accession>A0ABR5CE73</accession>
<keyword evidence="5" id="KW-0547">Nucleotide-binding</keyword>
<dbReference type="PANTHER" id="PTHR33571">
    <property type="entry name" value="SSL8005 PROTEIN"/>
    <property type="match status" value="1"/>
</dbReference>
<feature type="domain" description="Polymerase beta nucleotidyltransferase" evidence="8">
    <location>
        <begin position="20"/>
        <end position="96"/>
    </location>
</feature>
<keyword evidence="10" id="KW-1185">Reference proteome</keyword>
<dbReference type="Pfam" id="PF18765">
    <property type="entry name" value="Polbeta"/>
    <property type="match status" value="1"/>
</dbReference>
<dbReference type="InterPro" id="IPR043519">
    <property type="entry name" value="NT_sf"/>
</dbReference>
<dbReference type="InterPro" id="IPR052038">
    <property type="entry name" value="Type-VII_TA_antitoxin"/>
</dbReference>
<keyword evidence="2" id="KW-0808">Transferase</keyword>
<evidence type="ECO:0000313" key="10">
    <source>
        <dbReference type="Proteomes" id="UP000032503"/>
    </source>
</evidence>
<reference evidence="9 10" key="1">
    <citation type="journal article" date="2001" name="Int. J. Syst. Evol. Microbiol.">
        <title>Agreia bicolorata gen. nov., sp. nov., to accommodate actinobacteria isolated from narrow reed grass infected by the nematode Heteroanguina graminophila.</title>
        <authorList>
            <person name="Evtushenko L.I."/>
            <person name="Dorofeeva L.V."/>
            <person name="Dobrovolskaya T.G."/>
            <person name="Streshinskaya G.M."/>
            <person name="Subbotin S.A."/>
            <person name="Tiedje J.M."/>
        </authorList>
    </citation>
    <scope>NUCLEOTIDE SEQUENCE [LARGE SCALE GENOMIC DNA]</scope>
    <source>
        <strain evidence="9 10">VKM Ac-1804</strain>
    </source>
</reference>
<dbReference type="SUPFAM" id="SSF81301">
    <property type="entry name" value="Nucleotidyltransferase"/>
    <property type="match status" value="1"/>
</dbReference>
<keyword evidence="4" id="KW-0479">Metal-binding</keyword>
<evidence type="ECO:0000256" key="7">
    <source>
        <dbReference type="ARBA" id="ARBA00022842"/>
    </source>
</evidence>
<dbReference type="RefSeq" id="WP_044442233.1">
    <property type="nucleotide sequence ID" value="NZ_JYFC01000005.1"/>
</dbReference>
<keyword evidence="3" id="KW-0548">Nucleotidyltransferase</keyword>
<evidence type="ECO:0000256" key="2">
    <source>
        <dbReference type="ARBA" id="ARBA00022679"/>
    </source>
</evidence>
<keyword evidence="6" id="KW-0067">ATP-binding</keyword>
<evidence type="ECO:0000256" key="1">
    <source>
        <dbReference type="ARBA" id="ARBA00001946"/>
    </source>
</evidence>
<gene>
    <name evidence="9" type="ORF">TZ00_12810</name>
</gene>
<evidence type="ECO:0000256" key="3">
    <source>
        <dbReference type="ARBA" id="ARBA00022695"/>
    </source>
</evidence>
<evidence type="ECO:0000259" key="8">
    <source>
        <dbReference type="Pfam" id="PF18765"/>
    </source>
</evidence>
<keyword evidence="7" id="KW-0460">Magnesium</keyword>
<evidence type="ECO:0000256" key="4">
    <source>
        <dbReference type="ARBA" id="ARBA00022723"/>
    </source>
</evidence>
<evidence type="ECO:0000256" key="6">
    <source>
        <dbReference type="ARBA" id="ARBA00022840"/>
    </source>
</evidence>
<dbReference type="EMBL" id="JYFC01000005">
    <property type="protein sequence ID" value="KJC63887.1"/>
    <property type="molecule type" value="Genomic_DNA"/>
</dbReference>
<organism evidence="9 10">
    <name type="scientific">Agreia bicolorata</name>
    <dbReference type="NCBI Taxonomy" id="110935"/>
    <lineage>
        <taxon>Bacteria</taxon>
        <taxon>Bacillati</taxon>
        <taxon>Actinomycetota</taxon>
        <taxon>Actinomycetes</taxon>
        <taxon>Micrococcales</taxon>
        <taxon>Microbacteriaceae</taxon>
        <taxon>Agreia</taxon>
    </lineage>
</organism>
<comment type="cofactor">
    <cofactor evidence="1">
        <name>Mg(2+)</name>
        <dbReference type="ChEBI" id="CHEBI:18420"/>
    </cofactor>
</comment>
<dbReference type="PANTHER" id="PTHR33571:SF12">
    <property type="entry name" value="BSL3053 PROTEIN"/>
    <property type="match status" value="1"/>
</dbReference>
<sequence length="102" mass="11152">MGEVAKPRPSEVLEKNADAVIQIGKKYHILQVKVFGSAVRGTDTSRSDIDLLVSFSDDASLLDQAGFQREVSELLGYRVDVVSDRAASTPTLDRIMFEAVPL</sequence>
<evidence type="ECO:0000313" key="9">
    <source>
        <dbReference type="EMBL" id="KJC63887.1"/>
    </source>
</evidence>
<dbReference type="CDD" id="cd05403">
    <property type="entry name" value="NT_KNTase_like"/>
    <property type="match status" value="1"/>
</dbReference>
<comment type="caution">
    <text evidence="9">The sequence shown here is derived from an EMBL/GenBank/DDBJ whole genome shotgun (WGS) entry which is preliminary data.</text>
</comment>
<evidence type="ECO:0000256" key="5">
    <source>
        <dbReference type="ARBA" id="ARBA00022741"/>
    </source>
</evidence>
<dbReference type="InterPro" id="IPR041633">
    <property type="entry name" value="Polbeta"/>
</dbReference>